<name>A0AA38U300_9ASTR</name>
<feature type="region of interest" description="Disordered" evidence="1">
    <location>
        <begin position="23"/>
        <end position="82"/>
    </location>
</feature>
<dbReference type="EMBL" id="JARYMX010000002">
    <property type="protein sequence ID" value="KAJ9562212.1"/>
    <property type="molecule type" value="Genomic_DNA"/>
</dbReference>
<reference evidence="2" key="1">
    <citation type="submission" date="2023-03" db="EMBL/GenBank/DDBJ databases">
        <title>Chromosome-scale reference genome and RAD-based genetic map of yellow starthistle (Centaurea solstitialis) reveal putative structural variation and QTLs associated with invader traits.</title>
        <authorList>
            <person name="Reatini B."/>
            <person name="Cang F.A."/>
            <person name="Jiang Q."/>
            <person name="Mckibben M.T.W."/>
            <person name="Barker M.S."/>
            <person name="Rieseberg L.H."/>
            <person name="Dlugosch K.M."/>
        </authorList>
    </citation>
    <scope>NUCLEOTIDE SEQUENCE</scope>
    <source>
        <strain evidence="2">CAN-66</strain>
        <tissue evidence="2">Leaf</tissue>
    </source>
</reference>
<dbReference type="AlphaFoldDB" id="A0AA38U300"/>
<keyword evidence="3" id="KW-1185">Reference proteome</keyword>
<accession>A0AA38U300</accession>
<sequence length="143" mass="16449">MSTRVTRSRSRQDDVEVYEEVEEIREEEPVQTPLAATAVRKAWKPPIPRQPVKQGRRRGRGRATERATTHGMGLRHKEPLAGKKEDLTMDVLTKKFVTCKPPTFKGDRDPVLAMKWIMEMETIFDTCYCGEADKVVFARSMLK</sequence>
<comment type="caution">
    <text evidence="2">The sequence shown here is derived from an EMBL/GenBank/DDBJ whole genome shotgun (WGS) entry which is preliminary data.</text>
</comment>
<proteinExistence type="predicted"/>
<evidence type="ECO:0000313" key="3">
    <source>
        <dbReference type="Proteomes" id="UP001172457"/>
    </source>
</evidence>
<evidence type="ECO:0000256" key="1">
    <source>
        <dbReference type="SAM" id="MobiDB-lite"/>
    </source>
</evidence>
<dbReference type="Proteomes" id="UP001172457">
    <property type="component" value="Chromosome 2"/>
</dbReference>
<gene>
    <name evidence="2" type="ORF">OSB04_007372</name>
</gene>
<protein>
    <submittedName>
        <fullName evidence="2">Uncharacterized protein</fullName>
    </submittedName>
</protein>
<organism evidence="2 3">
    <name type="scientific">Centaurea solstitialis</name>
    <name type="common">yellow star-thistle</name>
    <dbReference type="NCBI Taxonomy" id="347529"/>
    <lineage>
        <taxon>Eukaryota</taxon>
        <taxon>Viridiplantae</taxon>
        <taxon>Streptophyta</taxon>
        <taxon>Embryophyta</taxon>
        <taxon>Tracheophyta</taxon>
        <taxon>Spermatophyta</taxon>
        <taxon>Magnoliopsida</taxon>
        <taxon>eudicotyledons</taxon>
        <taxon>Gunneridae</taxon>
        <taxon>Pentapetalae</taxon>
        <taxon>asterids</taxon>
        <taxon>campanulids</taxon>
        <taxon>Asterales</taxon>
        <taxon>Asteraceae</taxon>
        <taxon>Carduoideae</taxon>
        <taxon>Cardueae</taxon>
        <taxon>Centaureinae</taxon>
        <taxon>Centaurea</taxon>
    </lineage>
</organism>
<evidence type="ECO:0000313" key="2">
    <source>
        <dbReference type="EMBL" id="KAJ9562212.1"/>
    </source>
</evidence>